<dbReference type="AlphaFoldDB" id="A0A916QJ17"/>
<dbReference type="EMBL" id="BMAY01000009">
    <property type="protein sequence ID" value="GFZ27383.1"/>
    <property type="molecule type" value="Genomic_DNA"/>
</dbReference>
<name>A0A916QJ17_9LACO</name>
<protein>
    <submittedName>
        <fullName evidence="2">Uncharacterized protein</fullName>
    </submittedName>
</protein>
<keyword evidence="3" id="KW-1185">Reference proteome</keyword>
<gene>
    <name evidence="2" type="ORF">LCB40_12630</name>
</gene>
<feature type="region of interest" description="Disordered" evidence="1">
    <location>
        <begin position="1"/>
        <end position="20"/>
    </location>
</feature>
<evidence type="ECO:0000313" key="3">
    <source>
        <dbReference type="Proteomes" id="UP000677218"/>
    </source>
</evidence>
<organism evidence="2 3">
    <name type="scientific">Lactobacillus corticis</name>
    <dbReference type="NCBI Taxonomy" id="2201249"/>
    <lineage>
        <taxon>Bacteria</taxon>
        <taxon>Bacillati</taxon>
        <taxon>Bacillota</taxon>
        <taxon>Bacilli</taxon>
        <taxon>Lactobacillales</taxon>
        <taxon>Lactobacillaceae</taxon>
        <taxon>Lactobacillus</taxon>
    </lineage>
</organism>
<sequence length="70" mass="7887">MRMNLINMNGNSQNSSQPRTTEARSCILRSGLIHFALDGVAAFENLLMLSYQKTMCIALIKPQLFFHIVS</sequence>
<dbReference type="Proteomes" id="UP000677218">
    <property type="component" value="Unassembled WGS sequence"/>
</dbReference>
<comment type="caution">
    <text evidence="2">The sequence shown here is derived from an EMBL/GenBank/DDBJ whole genome shotgun (WGS) entry which is preliminary data.</text>
</comment>
<proteinExistence type="predicted"/>
<evidence type="ECO:0000256" key="1">
    <source>
        <dbReference type="SAM" id="MobiDB-lite"/>
    </source>
</evidence>
<evidence type="ECO:0000313" key="2">
    <source>
        <dbReference type="EMBL" id="GFZ27383.1"/>
    </source>
</evidence>
<reference evidence="2" key="1">
    <citation type="submission" date="2020-08" db="EMBL/GenBank/DDBJ databases">
        <title>Taxonomic study for Lactobacillus species isolated from hardwood bark.</title>
        <authorList>
            <person name="Tohno M."/>
            <person name="Tanizawa Y."/>
        </authorList>
    </citation>
    <scope>NUCLEOTIDE SEQUENCE</scope>
    <source>
        <strain evidence="2">B40</strain>
    </source>
</reference>
<accession>A0A916QJ17</accession>